<dbReference type="RefSeq" id="WP_189569234.1">
    <property type="nucleotide sequence ID" value="NZ_BMXF01000010.1"/>
</dbReference>
<sequence>MNKFLLLLTLLGLAFGMAQAQTELPDESFPLDDSVATTVEAVELYGGPSDGNAAPQAANLRSRMPPVGSIGKAPAGQSLGWAICYYAATMTLGLKPADALSPYFLFDMLTKANDRCQLPSQKYMHEIQRILMEVGCLRKSDYPASGNCQVRPSPASYQNKLRHRIILNVLLTAPPGGGLSSGQVLHTIQRKLNAGQPVIGIMKADAAFRKLKAGIWQPDSQPGLFTHALLIVGYDDRKQEVEVVNCWGTGWGNGGYGRIAYQDLYHFKQLYQVFKPTEPAVIQDKLKPPSANLPAHTPAVKPPSPGPSSASVVMHGNLRMRIPVAADASGNPLFEELDFKKSEGVYEMAQPRQWPLKQQFQLVVDRLTPGTYLYLLGVDGVGTAQIYWPQKTAFGHQTNAAYSALVSDQRTAFVLPRPRLADTVGGAVWIDRVFTKDVSGAEFFVALHSTKPLDDAELLGIKSELNGRHNSAQLLKKVQAKLGDQLLAGADVRYDTRPIRYETKSGRGQVLPVVLRLD</sequence>
<feature type="chain" id="PRO_5035162168" description="Peptidase C1A papain C-terminal domain-containing protein" evidence="2">
    <location>
        <begin position="21"/>
        <end position="518"/>
    </location>
</feature>
<dbReference type="GO" id="GO:0008234">
    <property type="term" value="F:cysteine-type peptidase activity"/>
    <property type="evidence" value="ECO:0007669"/>
    <property type="project" value="InterPro"/>
</dbReference>
<dbReference type="Pfam" id="PF00112">
    <property type="entry name" value="Peptidase_C1"/>
    <property type="match status" value="1"/>
</dbReference>
<dbReference type="AlphaFoldDB" id="A0A8J3D8S0"/>
<keyword evidence="2" id="KW-0732">Signal</keyword>
<proteinExistence type="predicted"/>
<dbReference type="SUPFAM" id="SSF54001">
    <property type="entry name" value="Cysteine proteinases"/>
    <property type="match status" value="1"/>
</dbReference>
<dbReference type="GO" id="GO:0006508">
    <property type="term" value="P:proteolysis"/>
    <property type="evidence" value="ECO:0007669"/>
    <property type="project" value="InterPro"/>
</dbReference>
<dbReference type="EMBL" id="BMXF01000010">
    <property type="protein sequence ID" value="GHB88872.1"/>
    <property type="molecule type" value="Genomic_DNA"/>
</dbReference>
<feature type="region of interest" description="Disordered" evidence="1">
    <location>
        <begin position="287"/>
        <end position="309"/>
    </location>
</feature>
<name>A0A8J3D8S0_9BACT</name>
<reference evidence="4 5" key="1">
    <citation type="journal article" date="2014" name="Int. J. Syst. Evol. Microbiol.">
        <title>Complete genome sequence of Corynebacterium casei LMG S-19264T (=DSM 44701T), isolated from a smear-ripened cheese.</title>
        <authorList>
            <consortium name="US DOE Joint Genome Institute (JGI-PGF)"/>
            <person name="Walter F."/>
            <person name="Albersmeier A."/>
            <person name="Kalinowski J."/>
            <person name="Ruckert C."/>
        </authorList>
    </citation>
    <scope>NUCLEOTIDE SEQUENCE [LARGE SCALE GENOMIC DNA]</scope>
    <source>
        <strain evidence="4 5">KCTC 12866</strain>
    </source>
</reference>
<evidence type="ECO:0000313" key="4">
    <source>
        <dbReference type="EMBL" id="GHB88872.1"/>
    </source>
</evidence>
<dbReference type="Proteomes" id="UP000598271">
    <property type="component" value="Unassembled WGS sequence"/>
</dbReference>
<dbReference type="InterPro" id="IPR038765">
    <property type="entry name" value="Papain-like_cys_pep_sf"/>
</dbReference>
<gene>
    <name evidence="4" type="ORF">GCM10007390_51220</name>
</gene>
<evidence type="ECO:0000259" key="3">
    <source>
        <dbReference type="Pfam" id="PF00112"/>
    </source>
</evidence>
<accession>A0A8J3D8S0</accession>
<feature type="domain" description="Peptidase C1A papain C-terminal" evidence="3">
    <location>
        <begin position="186"/>
        <end position="262"/>
    </location>
</feature>
<evidence type="ECO:0000256" key="1">
    <source>
        <dbReference type="SAM" id="MobiDB-lite"/>
    </source>
</evidence>
<organism evidence="4 5">
    <name type="scientific">Persicitalea jodogahamensis</name>
    <dbReference type="NCBI Taxonomy" id="402147"/>
    <lineage>
        <taxon>Bacteria</taxon>
        <taxon>Pseudomonadati</taxon>
        <taxon>Bacteroidota</taxon>
        <taxon>Cytophagia</taxon>
        <taxon>Cytophagales</taxon>
        <taxon>Spirosomataceae</taxon>
        <taxon>Persicitalea</taxon>
    </lineage>
</organism>
<keyword evidence="5" id="KW-1185">Reference proteome</keyword>
<evidence type="ECO:0000256" key="2">
    <source>
        <dbReference type="SAM" id="SignalP"/>
    </source>
</evidence>
<evidence type="ECO:0000313" key="5">
    <source>
        <dbReference type="Proteomes" id="UP000598271"/>
    </source>
</evidence>
<comment type="caution">
    <text evidence="4">The sequence shown here is derived from an EMBL/GenBank/DDBJ whole genome shotgun (WGS) entry which is preliminary data.</text>
</comment>
<protein>
    <recommendedName>
        <fullName evidence="3">Peptidase C1A papain C-terminal domain-containing protein</fullName>
    </recommendedName>
</protein>
<dbReference type="Gene3D" id="3.90.70.10">
    <property type="entry name" value="Cysteine proteinases"/>
    <property type="match status" value="1"/>
</dbReference>
<dbReference type="InterPro" id="IPR000668">
    <property type="entry name" value="Peptidase_C1A_C"/>
</dbReference>
<feature type="signal peptide" evidence="2">
    <location>
        <begin position="1"/>
        <end position="20"/>
    </location>
</feature>